<dbReference type="Pfam" id="PF13516">
    <property type="entry name" value="LRR_6"/>
    <property type="match status" value="1"/>
</dbReference>
<dbReference type="AlphaFoldDB" id="A0A397VC29"/>
<dbReference type="InterPro" id="IPR032675">
    <property type="entry name" value="LRR_dom_sf"/>
</dbReference>
<gene>
    <name evidence="1" type="ORF">C2G38_2182315</name>
</gene>
<dbReference type="InterPro" id="IPR001611">
    <property type="entry name" value="Leu-rich_rpt"/>
</dbReference>
<organism evidence="1 2">
    <name type="scientific">Gigaspora rosea</name>
    <dbReference type="NCBI Taxonomy" id="44941"/>
    <lineage>
        <taxon>Eukaryota</taxon>
        <taxon>Fungi</taxon>
        <taxon>Fungi incertae sedis</taxon>
        <taxon>Mucoromycota</taxon>
        <taxon>Glomeromycotina</taxon>
        <taxon>Glomeromycetes</taxon>
        <taxon>Diversisporales</taxon>
        <taxon>Gigasporaceae</taxon>
        <taxon>Gigaspora</taxon>
    </lineage>
</organism>
<keyword evidence="2" id="KW-1185">Reference proteome</keyword>
<protein>
    <submittedName>
        <fullName evidence="1">Uncharacterized protein</fullName>
    </submittedName>
</protein>
<reference evidence="1 2" key="1">
    <citation type="submission" date="2018-06" db="EMBL/GenBank/DDBJ databases">
        <title>Comparative genomics reveals the genomic features of Rhizophagus irregularis, R. cerebriforme, R. diaphanum and Gigaspora rosea, and their symbiotic lifestyle signature.</title>
        <authorList>
            <person name="Morin E."/>
            <person name="San Clemente H."/>
            <person name="Chen E.C.H."/>
            <person name="De La Providencia I."/>
            <person name="Hainaut M."/>
            <person name="Kuo A."/>
            <person name="Kohler A."/>
            <person name="Murat C."/>
            <person name="Tang N."/>
            <person name="Roy S."/>
            <person name="Loubradou J."/>
            <person name="Henrissat B."/>
            <person name="Grigoriev I.V."/>
            <person name="Corradi N."/>
            <person name="Roux C."/>
            <person name="Martin F.M."/>
        </authorList>
    </citation>
    <scope>NUCLEOTIDE SEQUENCE [LARGE SCALE GENOMIC DNA]</scope>
    <source>
        <strain evidence="1 2">DAOM 194757</strain>
    </source>
</reference>
<dbReference type="OrthoDB" id="120976at2759"/>
<accession>A0A397VC29</accession>
<sequence length="73" mass="8119">MLAKLLCKNTTPTSLSLCINDRDTLCKNIILTSLDLGYNFLESEGGKALADALYKNISLKDLNLQYNGKDEKH</sequence>
<comment type="caution">
    <text evidence="1">The sequence shown here is derived from an EMBL/GenBank/DDBJ whole genome shotgun (WGS) entry which is preliminary data.</text>
</comment>
<proteinExistence type="predicted"/>
<dbReference type="SUPFAM" id="SSF52047">
    <property type="entry name" value="RNI-like"/>
    <property type="match status" value="1"/>
</dbReference>
<evidence type="ECO:0000313" key="1">
    <source>
        <dbReference type="EMBL" id="RIB19278.1"/>
    </source>
</evidence>
<dbReference type="EMBL" id="QKWP01000484">
    <property type="protein sequence ID" value="RIB19278.1"/>
    <property type="molecule type" value="Genomic_DNA"/>
</dbReference>
<dbReference type="Gene3D" id="3.80.10.10">
    <property type="entry name" value="Ribonuclease Inhibitor"/>
    <property type="match status" value="1"/>
</dbReference>
<evidence type="ECO:0000313" key="2">
    <source>
        <dbReference type="Proteomes" id="UP000266673"/>
    </source>
</evidence>
<dbReference type="Proteomes" id="UP000266673">
    <property type="component" value="Unassembled WGS sequence"/>
</dbReference>
<name>A0A397VC29_9GLOM</name>